<dbReference type="AlphaFoldDB" id="A0A2P6TSD9"/>
<comment type="subcellular location">
    <subcellularLocation>
        <location evidence="1">Plastid</location>
    </subcellularLocation>
</comment>
<protein>
    <submittedName>
        <fullName evidence="5">Plastid-lipid-associated chloroplastic</fullName>
    </submittedName>
</protein>
<dbReference type="Proteomes" id="UP000239899">
    <property type="component" value="Unassembled WGS sequence"/>
</dbReference>
<evidence type="ECO:0000256" key="2">
    <source>
        <dbReference type="ARBA" id="ARBA00022640"/>
    </source>
</evidence>
<feature type="region of interest" description="Disordered" evidence="3">
    <location>
        <begin position="217"/>
        <end position="304"/>
    </location>
</feature>
<dbReference type="InterPro" id="IPR039633">
    <property type="entry name" value="PAP"/>
</dbReference>
<proteinExistence type="predicted"/>
<dbReference type="PANTHER" id="PTHR31906">
    <property type="entry name" value="PLASTID-LIPID-ASSOCIATED PROTEIN 4, CHLOROPLASTIC-RELATED"/>
    <property type="match status" value="1"/>
</dbReference>
<accession>A0A2P6TSD9</accession>
<keyword evidence="2" id="KW-0934">Plastid</keyword>
<feature type="compositionally biased region" description="Low complexity" evidence="3">
    <location>
        <begin position="268"/>
        <end position="288"/>
    </location>
</feature>
<feature type="compositionally biased region" description="Gly residues" evidence="3">
    <location>
        <begin position="749"/>
        <end position="765"/>
    </location>
</feature>
<dbReference type="GO" id="GO:0009536">
    <property type="term" value="C:plastid"/>
    <property type="evidence" value="ECO:0007669"/>
    <property type="project" value="UniProtKB-SubCell"/>
</dbReference>
<evidence type="ECO:0000256" key="1">
    <source>
        <dbReference type="ARBA" id="ARBA00004474"/>
    </source>
</evidence>
<organism evidence="5 6">
    <name type="scientific">Chlorella sorokiniana</name>
    <name type="common">Freshwater green alga</name>
    <dbReference type="NCBI Taxonomy" id="3076"/>
    <lineage>
        <taxon>Eukaryota</taxon>
        <taxon>Viridiplantae</taxon>
        <taxon>Chlorophyta</taxon>
        <taxon>core chlorophytes</taxon>
        <taxon>Trebouxiophyceae</taxon>
        <taxon>Chlorellales</taxon>
        <taxon>Chlorellaceae</taxon>
        <taxon>Chlorella clade</taxon>
        <taxon>Chlorella</taxon>
    </lineage>
</organism>
<feature type="region of interest" description="Disordered" evidence="3">
    <location>
        <begin position="1"/>
        <end position="85"/>
    </location>
</feature>
<comment type="caution">
    <text evidence="5">The sequence shown here is derived from an EMBL/GenBank/DDBJ whole genome shotgun (WGS) entry which is preliminary data.</text>
</comment>
<keyword evidence="6" id="KW-1185">Reference proteome</keyword>
<evidence type="ECO:0000313" key="6">
    <source>
        <dbReference type="Proteomes" id="UP000239899"/>
    </source>
</evidence>
<sequence>MQISAASAARLAGPQAPPLQRPAASRAPWRIAAVPAGSAHGLTTRPSAQQPVRRRAPPLPRATEPSDDKGRETEEVGQVEALAAQGAAAADEVMFTAEQLATDAAGAAEDASDAMTAAQRAAQRAVGDVASDAADAAAAAQRAAQRAADDVASDATDAMTATQRAAERMLSDVQQQATQAAASAVQGTAEAVAAAAAEAAGAASAVASAAGSAAAQARPQGQLSAPAGPAGSLQAPEPPAGSLSAPKPPAGSLAAPEQPVASLPPPSSSSDAATSTSSASSSSAASTSGGEGGSGSAARVGRGSGAADRAEEVVAVKQQLVSMLASLDRGAAATEDQAQRVDNLARRLEVLGGAVALGWEKPAGGGKPGMALLDGRWRLLYSSGFTSGTLGGRRPGPSFGSLPLTLGPVYQDIYTDKSELDNVVELFLRFSLASLPGVSAGMPSATANLRHSFQIIGGNTIEISFDETEVKLAGGLQGWLDNLPTFSVPKLPEFLQTPKGVRSTRFDVVFLDESMRITRGDRGELRVFLKGASITIGAMRFPAVDAAWDHISAVKRRLLGRYVGPGDADFEFLEALLARHPKGAAKVENPPVSAGQDHDFSAQKCMEQRDEPLGSKLRRAMELAVQQQGQDFRAGAGADCELCGCTGADLRVDCYDPPLLQLCADFLAAKPNLKPPTQFAESPSGGAQFRPEDERFASAWRAYHRSHANMRLLCETCEAQENARRGVRTKGAVLGGSHYGRGRGRGGRGRGYGGGGRGGRGRWGL</sequence>
<feature type="domain" description="Plastid lipid-associated protein/fibrillin conserved" evidence="4">
    <location>
        <begin position="316"/>
        <end position="528"/>
    </location>
</feature>
<dbReference type="EMBL" id="LHPG02000007">
    <property type="protein sequence ID" value="PRW56982.1"/>
    <property type="molecule type" value="Genomic_DNA"/>
</dbReference>
<reference evidence="5 6" key="1">
    <citation type="journal article" date="2018" name="Plant J.">
        <title>Genome sequences of Chlorella sorokiniana UTEX 1602 and Micractinium conductrix SAG 241.80: implications to maltose excretion by a green alga.</title>
        <authorList>
            <person name="Arriola M.B."/>
            <person name="Velmurugan N."/>
            <person name="Zhang Y."/>
            <person name="Plunkett M.H."/>
            <person name="Hondzo H."/>
            <person name="Barney B.M."/>
        </authorList>
    </citation>
    <scope>NUCLEOTIDE SEQUENCE [LARGE SCALE GENOMIC DNA]</scope>
    <source>
        <strain evidence="6">UTEX 1602</strain>
    </source>
</reference>
<dbReference type="Pfam" id="PF04755">
    <property type="entry name" value="PAP_fibrillin"/>
    <property type="match status" value="1"/>
</dbReference>
<name>A0A2P6TSD9_CHLSO</name>
<evidence type="ECO:0000256" key="3">
    <source>
        <dbReference type="SAM" id="MobiDB-lite"/>
    </source>
</evidence>
<dbReference type="OrthoDB" id="203682at2759"/>
<evidence type="ECO:0000259" key="4">
    <source>
        <dbReference type="Pfam" id="PF04755"/>
    </source>
</evidence>
<evidence type="ECO:0000313" key="5">
    <source>
        <dbReference type="EMBL" id="PRW56982.1"/>
    </source>
</evidence>
<feature type="region of interest" description="Disordered" evidence="3">
    <location>
        <begin position="732"/>
        <end position="765"/>
    </location>
</feature>
<gene>
    <name evidence="5" type="ORF">C2E21_4387</name>
</gene>
<dbReference type="InterPro" id="IPR006843">
    <property type="entry name" value="PAP/fibrillin_dom"/>
</dbReference>
<feature type="compositionally biased region" description="Basic and acidic residues" evidence="3">
    <location>
        <begin position="64"/>
        <end position="74"/>
    </location>
</feature>